<dbReference type="STRING" id="555512.SAMN04487993_100189"/>
<dbReference type="AlphaFoldDB" id="A0A1G8HWQ6"/>
<sequence>MRVVEQVAVLSPCEKAGLDPERLEQLFARLGPQEGENVVCRAMEELACRLGHADRLFTQGDWPEMRKCTRALGRIAEQIGMSGLSRISRDVVQCIDDGDGVALSATLARMVRMGESSLYALWDLQDLSV</sequence>
<organism evidence="1 2">
    <name type="scientific">Salipiger marinus</name>
    <dbReference type="NCBI Taxonomy" id="555512"/>
    <lineage>
        <taxon>Bacteria</taxon>
        <taxon>Pseudomonadati</taxon>
        <taxon>Pseudomonadota</taxon>
        <taxon>Alphaproteobacteria</taxon>
        <taxon>Rhodobacterales</taxon>
        <taxon>Roseobacteraceae</taxon>
        <taxon>Salipiger</taxon>
    </lineage>
</organism>
<gene>
    <name evidence="1" type="ORF">SAMN04487993_100189</name>
</gene>
<dbReference type="Proteomes" id="UP000199093">
    <property type="component" value="Unassembled WGS sequence"/>
</dbReference>
<name>A0A1G8HWQ6_9RHOB</name>
<keyword evidence="2" id="KW-1185">Reference proteome</keyword>
<proteinExistence type="predicted"/>
<dbReference type="OrthoDB" id="7873775at2"/>
<reference evidence="1 2" key="1">
    <citation type="submission" date="2016-10" db="EMBL/GenBank/DDBJ databases">
        <authorList>
            <person name="de Groot N.N."/>
        </authorList>
    </citation>
    <scope>NUCLEOTIDE SEQUENCE [LARGE SCALE GENOMIC DNA]</scope>
    <source>
        <strain evidence="1 2">DSM 26424</strain>
    </source>
</reference>
<accession>A0A1G8HWQ6</accession>
<dbReference type="EMBL" id="FNEJ01000001">
    <property type="protein sequence ID" value="SDI11086.1"/>
    <property type="molecule type" value="Genomic_DNA"/>
</dbReference>
<evidence type="ECO:0000313" key="1">
    <source>
        <dbReference type="EMBL" id="SDI11086.1"/>
    </source>
</evidence>
<evidence type="ECO:0000313" key="2">
    <source>
        <dbReference type="Proteomes" id="UP000199093"/>
    </source>
</evidence>
<protein>
    <submittedName>
        <fullName evidence="1">Uncharacterized protein</fullName>
    </submittedName>
</protein>